<accession>A0AAD8EIB0</accession>
<dbReference type="AlphaFoldDB" id="A0AAD8EIB0"/>
<proteinExistence type="predicted"/>
<dbReference type="EMBL" id="JASPKZ010003882">
    <property type="protein sequence ID" value="KAJ9591206.1"/>
    <property type="molecule type" value="Genomic_DNA"/>
</dbReference>
<reference evidence="1" key="2">
    <citation type="submission" date="2023-05" db="EMBL/GenBank/DDBJ databases">
        <authorList>
            <person name="Fouks B."/>
        </authorList>
    </citation>
    <scope>NUCLEOTIDE SEQUENCE</scope>
    <source>
        <strain evidence="1">Stay&amp;Tobe</strain>
        <tissue evidence="1">Testes</tissue>
    </source>
</reference>
<sequence length="54" mass="6455">IDLIWCSQLDSNIVCWSHYEVMTQREDVLKFGRAAFGRCRRNDWPSRRKRSPNG</sequence>
<comment type="caution">
    <text evidence="1">The sequence shown here is derived from an EMBL/GenBank/DDBJ whole genome shotgun (WGS) entry which is preliminary data.</text>
</comment>
<feature type="non-terminal residue" evidence="1">
    <location>
        <position position="1"/>
    </location>
</feature>
<gene>
    <name evidence="1" type="ORF">L9F63_002277</name>
</gene>
<reference evidence="1" key="1">
    <citation type="journal article" date="2023" name="IScience">
        <title>Live-bearing cockroach genome reveals convergent evolutionary mechanisms linked to viviparity in insects and beyond.</title>
        <authorList>
            <person name="Fouks B."/>
            <person name="Harrison M.C."/>
            <person name="Mikhailova A.A."/>
            <person name="Marchal E."/>
            <person name="English S."/>
            <person name="Carruthers M."/>
            <person name="Jennings E.C."/>
            <person name="Chiamaka E.L."/>
            <person name="Frigard R.A."/>
            <person name="Pippel M."/>
            <person name="Attardo G.M."/>
            <person name="Benoit J.B."/>
            <person name="Bornberg-Bauer E."/>
            <person name="Tobe S.S."/>
        </authorList>
    </citation>
    <scope>NUCLEOTIDE SEQUENCE</scope>
    <source>
        <strain evidence="1">Stay&amp;Tobe</strain>
    </source>
</reference>
<name>A0AAD8EIB0_DIPPU</name>
<keyword evidence="2" id="KW-1185">Reference proteome</keyword>
<evidence type="ECO:0000313" key="1">
    <source>
        <dbReference type="EMBL" id="KAJ9591206.1"/>
    </source>
</evidence>
<protein>
    <submittedName>
        <fullName evidence="1">Uncharacterized protein</fullName>
    </submittedName>
</protein>
<organism evidence="1 2">
    <name type="scientific">Diploptera punctata</name>
    <name type="common">Pacific beetle cockroach</name>
    <dbReference type="NCBI Taxonomy" id="6984"/>
    <lineage>
        <taxon>Eukaryota</taxon>
        <taxon>Metazoa</taxon>
        <taxon>Ecdysozoa</taxon>
        <taxon>Arthropoda</taxon>
        <taxon>Hexapoda</taxon>
        <taxon>Insecta</taxon>
        <taxon>Pterygota</taxon>
        <taxon>Neoptera</taxon>
        <taxon>Polyneoptera</taxon>
        <taxon>Dictyoptera</taxon>
        <taxon>Blattodea</taxon>
        <taxon>Blaberoidea</taxon>
        <taxon>Blaberidae</taxon>
        <taxon>Diplopterinae</taxon>
        <taxon>Diploptera</taxon>
    </lineage>
</organism>
<dbReference type="Proteomes" id="UP001233999">
    <property type="component" value="Unassembled WGS sequence"/>
</dbReference>
<evidence type="ECO:0000313" key="2">
    <source>
        <dbReference type="Proteomes" id="UP001233999"/>
    </source>
</evidence>